<dbReference type="AlphaFoldDB" id="A0A8J7R3U9"/>
<organism evidence="2 3">
    <name type="scientific">Tianweitania sediminis</name>
    <dbReference type="NCBI Taxonomy" id="1502156"/>
    <lineage>
        <taxon>Bacteria</taxon>
        <taxon>Pseudomonadati</taxon>
        <taxon>Pseudomonadota</taxon>
        <taxon>Alphaproteobacteria</taxon>
        <taxon>Hyphomicrobiales</taxon>
        <taxon>Phyllobacteriaceae</taxon>
        <taxon>Tianweitania</taxon>
    </lineage>
</organism>
<gene>
    <name evidence="2" type="ORF">J5Y06_21880</name>
</gene>
<dbReference type="EMBL" id="JAGIYY010000013">
    <property type="protein sequence ID" value="MBP0441302.1"/>
    <property type="molecule type" value="Genomic_DNA"/>
</dbReference>
<protein>
    <submittedName>
        <fullName evidence="2">Uncharacterized protein</fullName>
    </submittedName>
</protein>
<sequence length="274" mass="29284">MGAVFTSSATQHGDQESTILSVHTVLLHFGMGIPGLPYSFKEQTDNSCVIGGSPYGAGTAAGGDDSLFADATTSQERGSRGGTSPNCLPASPPRLSNVSLPPFADLKGPEHDLEENDRGLLPRRGLRLVLRAVPTPSRPLPRRYPGTAGSRAEMVRVFGSMERANDVILGHWGACRQAADDPGTIGIDGRRAQAFEYPSGLLGALARKAAEAQGGQPGHLDHVRRGSESPPDRQPQRGRRQGPGLHRSRDGIRSRQVLRNGRVEVPSNQLREHT</sequence>
<evidence type="ECO:0000256" key="1">
    <source>
        <dbReference type="SAM" id="MobiDB-lite"/>
    </source>
</evidence>
<reference evidence="2" key="1">
    <citation type="submission" date="2021-03" db="EMBL/GenBank/DDBJ databases">
        <title>Genome sequencing and assembly of Tianweitania sediminis.</title>
        <authorList>
            <person name="Chhetri G."/>
        </authorList>
    </citation>
    <scope>NUCLEOTIDE SEQUENCE</scope>
    <source>
        <strain evidence="2">Z8</strain>
    </source>
</reference>
<feature type="compositionally biased region" description="Basic and acidic residues" evidence="1">
    <location>
        <begin position="219"/>
        <end position="235"/>
    </location>
</feature>
<name>A0A8J7R3U9_9HYPH</name>
<feature type="region of interest" description="Disordered" evidence="1">
    <location>
        <begin position="209"/>
        <end position="274"/>
    </location>
</feature>
<evidence type="ECO:0000313" key="3">
    <source>
        <dbReference type="Proteomes" id="UP000666240"/>
    </source>
</evidence>
<dbReference type="Gene3D" id="3.40.50.360">
    <property type="match status" value="1"/>
</dbReference>
<dbReference type="Proteomes" id="UP000666240">
    <property type="component" value="Unassembled WGS sequence"/>
</dbReference>
<keyword evidence="3" id="KW-1185">Reference proteome</keyword>
<dbReference type="RefSeq" id="WP_209337335.1">
    <property type="nucleotide sequence ID" value="NZ_JAGIYY010000013.1"/>
</dbReference>
<comment type="caution">
    <text evidence="2">The sequence shown here is derived from an EMBL/GenBank/DDBJ whole genome shotgun (WGS) entry which is preliminary data.</text>
</comment>
<evidence type="ECO:0000313" key="2">
    <source>
        <dbReference type="EMBL" id="MBP0441302.1"/>
    </source>
</evidence>
<accession>A0A8J7R3U9</accession>
<dbReference type="InterPro" id="IPR029039">
    <property type="entry name" value="Flavoprotein-like_sf"/>
</dbReference>
<feature type="compositionally biased region" description="Polar residues" evidence="1">
    <location>
        <begin position="73"/>
        <end position="86"/>
    </location>
</feature>
<dbReference type="SUPFAM" id="SSF52218">
    <property type="entry name" value="Flavoproteins"/>
    <property type="match status" value="1"/>
</dbReference>
<feature type="region of interest" description="Disordered" evidence="1">
    <location>
        <begin position="73"/>
        <end position="94"/>
    </location>
</feature>
<proteinExistence type="predicted"/>